<dbReference type="InterPro" id="IPR051535">
    <property type="entry name" value="Siderophore_ABC-ATPase"/>
</dbReference>
<evidence type="ECO:0000313" key="9">
    <source>
        <dbReference type="EMBL" id="MFK0522988.1"/>
    </source>
</evidence>
<evidence type="ECO:0000256" key="1">
    <source>
        <dbReference type="ARBA" id="ARBA00004202"/>
    </source>
</evidence>
<sequence>MKSFYFIREGSETMLHISNFKLSSVISSNPNIYPDHVFRHMAGEVLLFDRITVLYGSNGSGKSTLLNLIANKLGLAGAERMSTYGHSIYVQRFIEESSYQLGQDEQERPVYKLPEGSRYIKSEDLLYEIKKIQQESVLREGLLHEQIVQGKSKTEVEELEQSYAFEKKMDIIRFSQEKYSNGESSMQFFEEHLLPGQLYLLDEPETSLSPANQIKLAEQMNDLARYFDSQFIIATHSPFVLGTLHAKIYNLDASMLQTAEWYELDNVRFFYEFFHKHQRLFE</sequence>
<accession>A0ABW8HTK6</accession>
<evidence type="ECO:0000256" key="4">
    <source>
        <dbReference type="ARBA" id="ARBA00022496"/>
    </source>
</evidence>
<evidence type="ECO:0000256" key="3">
    <source>
        <dbReference type="ARBA" id="ARBA00022475"/>
    </source>
</evidence>
<dbReference type="InterPro" id="IPR027417">
    <property type="entry name" value="P-loop_NTPase"/>
</dbReference>
<evidence type="ECO:0000256" key="6">
    <source>
        <dbReference type="ARBA" id="ARBA00023065"/>
    </source>
</evidence>
<dbReference type="Gene3D" id="3.40.50.300">
    <property type="entry name" value="P-loop containing nucleotide triphosphate hydrolases"/>
    <property type="match status" value="1"/>
</dbReference>
<dbReference type="CDD" id="cd00267">
    <property type="entry name" value="ABC_ATPase"/>
    <property type="match status" value="1"/>
</dbReference>
<dbReference type="Proteomes" id="UP001618531">
    <property type="component" value="Unassembled WGS sequence"/>
</dbReference>
<comment type="subcellular location">
    <subcellularLocation>
        <location evidence="1">Cell membrane</location>
        <topology evidence="1">Peripheral membrane protein</topology>
    </subcellularLocation>
</comment>
<evidence type="ECO:0000256" key="7">
    <source>
        <dbReference type="ARBA" id="ARBA00023136"/>
    </source>
</evidence>
<evidence type="ECO:0000256" key="5">
    <source>
        <dbReference type="ARBA" id="ARBA00023004"/>
    </source>
</evidence>
<dbReference type="InterPro" id="IPR003959">
    <property type="entry name" value="ATPase_AAA_core"/>
</dbReference>
<keyword evidence="10" id="KW-1185">Reference proteome</keyword>
<dbReference type="InterPro" id="IPR003593">
    <property type="entry name" value="AAA+_ATPase"/>
</dbReference>
<proteinExistence type="predicted"/>
<dbReference type="SMART" id="SM00382">
    <property type="entry name" value="AAA"/>
    <property type="match status" value="1"/>
</dbReference>
<keyword evidence="3" id="KW-1003">Cell membrane</keyword>
<organism evidence="9 10">
    <name type="scientific">Paenibacillus illinoisensis</name>
    <dbReference type="NCBI Taxonomy" id="59845"/>
    <lineage>
        <taxon>Bacteria</taxon>
        <taxon>Bacillati</taxon>
        <taxon>Bacillota</taxon>
        <taxon>Bacilli</taxon>
        <taxon>Bacillales</taxon>
        <taxon>Paenibacillaceae</taxon>
        <taxon>Paenibacillus</taxon>
    </lineage>
</organism>
<gene>
    <name evidence="9" type="ORF">ACINKY_12345</name>
</gene>
<keyword evidence="7" id="KW-0472">Membrane</keyword>
<evidence type="ECO:0000256" key="2">
    <source>
        <dbReference type="ARBA" id="ARBA00022448"/>
    </source>
</evidence>
<name>A0ABW8HTK6_9BACL</name>
<dbReference type="Pfam" id="PF13304">
    <property type="entry name" value="AAA_21"/>
    <property type="match status" value="1"/>
</dbReference>
<keyword evidence="4" id="KW-0410">Iron transport</keyword>
<reference evidence="9 10" key="1">
    <citation type="submission" date="2024-11" db="EMBL/GenBank/DDBJ databases">
        <title>Identification and Characterization of a Novel Fosfomycin Bacillithiol Transferase FosB8 in Paenibacillus illinoisensis.</title>
        <authorList>
            <person name="Lu W."/>
        </authorList>
    </citation>
    <scope>NUCLEOTIDE SEQUENCE [LARGE SCALE GENOMIC DNA]</scope>
    <source>
        <strain evidence="9 10">WP77</strain>
    </source>
</reference>
<protein>
    <submittedName>
        <fullName evidence="9">AAA family ATPase</fullName>
    </submittedName>
</protein>
<dbReference type="PANTHER" id="PTHR42771:SF2">
    <property type="entry name" value="IRON(3+)-HYDROXAMATE IMPORT ATP-BINDING PROTEIN FHUC"/>
    <property type="match status" value="1"/>
</dbReference>
<evidence type="ECO:0000313" key="10">
    <source>
        <dbReference type="Proteomes" id="UP001618531"/>
    </source>
</evidence>
<dbReference type="EMBL" id="JBIYSL010000002">
    <property type="protein sequence ID" value="MFK0522988.1"/>
    <property type="molecule type" value="Genomic_DNA"/>
</dbReference>
<keyword evidence="2" id="KW-0813">Transport</keyword>
<dbReference type="PANTHER" id="PTHR42771">
    <property type="entry name" value="IRON(3+)-HYDROXAMATE IMPORT ATP-BINDING PROTEIN FHUC"/>
    <property type="match status" value="1"/>
</dbReference>
<keyword evidence="5" id="KW-0408">Iron</keyword>
<dbReference type="SUPFAM" id="SSF52540">
    <property type="entry name" value="P-loop containing nucleoside triphosphate hydrolases"/>
    <property type="match status" value="1"/>
</dbReference>
<comment type="caution">
    <text evidence="9">The sequence shown here is derived from an EMBL/GenBank/DDBJ whole genome shotgun (WGS) entry which is preliminary data.</text>
</comment>
<keyword evidence="6" id="KW-0406">Ion transport</keyword>
<feature type="domain" description="AAA+ ATPase" evidence="8">
    <location>
        <begin position="48"/>
        <end position="254"/>
    </location>
</feature>
<evidence type="ECO:0000259" key="8">
    <source>
        <dbReference type="SMART" id="SM00382"/>
    </source>
</evidence>